<dbReference type="PROSITE" id="PS50885">
    <property type="entry name" value="HAMP"/>
    <property type="match status" value="1"/>
</dbReference>
<protein>
    <submittedName>
        <fullName evidence="8">Methyl-accepting chemotaxis protein</fullName>
    </submittedName>
</protein>
<dbReference type="InterPro" id="IPR003660">
    <property type="entry name" value="HAMP_dom"/>
</dbReference>
<dbReference type="PRINTS" id="PR00260">
    <property type="entry name" value="CHEMTRNSDUCR"/>
</dbReference>
<dbReference type="GO" id="GO:0007165">
    <property type="term" value="P:signal transduction"/>
    <property type="evidence" value="ECO:0007669"/>
    <property type="project" value="UniProtKB-KW"/>
</dbReference>
<keyword evidence="1 3" id="KW-0807">Transducer</keyword>
<dbReference type="Gene3D" id="1.10.287.950">
    <property type="entry name" value="Methyl-accepting chemotaxis protein"/>
    <property type="match status" value="1"/>
</dbReference>
<dbReference type="CDD" id="cd06225">
    <property type="entry name" value="HAMP"/>
    <property type="match status" value="1"/>
</dbReference>
<dbReference type="Pfam" id="PF00015">
    <property type="entry name" value="MCPsignal"/>
    <property type="match status" value="1"/>
</dbReference>
<dbReference type="HOGENOM" id="CLU_000445_107_27_7"/>
<dbReference type="InterPro" id="IPR004090">
    <property type="entry name" value="Chemotax_Me-accpt_rcpt"/>
</dbReference>
<dbReference type="Proteomes" id="UP000006055">
    <property type="component" value="Chromosome"/>
</dbReference>
<evidence type="ECO:0000259" key="6">
    <source>
        <dbReference type="PROSITE" id="PS50111"/>
    </source>
</evidence>
<gene>
    <name evidence="8" type="ordered locus">Desti_0295</name>
</gene>
<keyword evidence="5" id="KW-0472">Membrane</keyword>
<sequence length="532" mass="57931">MNNLKLRTMLAVAGLILGLIVCIIGIFLQPFLQNTEDDVSINRAVRAAQKELSRMESGLVGYMISGRQTYMDRLTAARKNLENNLTELKKSLSGNPEHEKRVQAIGNALALWQNKVVEPAINLKRKKEISEQEIRSAITGIVDDDSLGSIRSLFLELAAIQQESGTPLVGKTLKTHWKTVIIAVLMVLILTVGTFYLIGYHIAKGMLQVAEMADEVRKGELFKRIDLYGFQEATILSTTFNKMAEGLGQSTRLILEGINVLKTSVNQIAAAASELYASATQTASAVTETTSTVSEMEGTAKIVNETARKVSEHSRNSDETAEEGTHATKETVQKMNLIKDKMELVRSTVMHLSETTRYVEDIIAAVDDLHDQSNLLAVNASMEAARAGEHGRSFGVVAHEIKSLSDQSRAATEQVSRSLYDIRKSVAAVVSATEEGAKAVQSGVEQSQTAGDSIEKLAGSIREFSQASNLIFVSTEKQFARVARVSSTMKGVEAAMNSSLQSTTQLEDEARRLEQLALALQGLVQEGRAKAS</sequence>
<evidence type="ECO:0000259" key="7">
    <source>
        <dbReference type="PROSITE" id="PS50885"/>
    </source>
</evidence>
<evidence type="ECO:0000256" key="2">
    <source>
        <dbReference type="ARBA" id="ARBA00029447"/>
    </source>
</evidence>
<evidence type="ECO:0000256" key="1">
    <source>
        <dbReference type="ARBA" id="ARBA00023224"/>
    </source>
</evidence>
<organism evidence="8 9">
    <name type="scientific">Desulfomonile tiedjei (strain ATCC 49306 / DSM 6799 / DCB-1)</name>
    <dbReference type="NCBI Taxonomy" id="706587"/>
    <lineage>
        <taxon>Bacteria</taxon>
        <taxon>Pseudomonadati</taxon>
        <taxon>Thermodesulfobacteriota</taxon>
        <taxon>Desulfomonilia</taxon>
        <taxon>Desulfomonilales</taxon>
        <taxon>Desulfomonilaceae</taxon>
        <taxon>Desulfomonile</taxon>
    </lineage>
</organism>
<evidence type="ECO:0000313" key="8">
    <source>
        <dbReference type="EMBL" id="AFM23036.1"/>
    </source>
</evidence>
<dbReference type="GO" id="GO:0016020">
    <property type="term" value="C:membrane"/>
    <property type="evidence" value="ECO:0007669"/>
    <property type="project" value="InterPro"/>
</dbReference>
<feature type="transmembrane region" description="Helical" evidence="5">
    <location>
        <begin position="6"/>
        <end position="28"/>
    </location>
</feature>
<dbReference type="OrthoDB" id="9816383at2"/>
<accession>I4C0E5</accession>
<dbReference type="InterPro" id="IPR007891">
    <property type="entry name" value="CHASE3"/>
</dbReference>
<keyword evidence="9" id="KW-1185">Reference proteome</keyword>
<feature type="region of interest" description="Disordered" evidence="4">
    <location>
        <begin position="308"/>
        <end position="327"/>
    </location>
</feature>
<dbReference type="STRING" id="706587.Desti_0295"/>
<reference evidence="9" key="1">
    <citation type="submission" date="2012-06" db="EMBL/GenBank/DDBJ databases">
        <title>Complete sequence of chromosome of Desulfomonile tiedjei DSM 6799.</title>
        <authorList>
            <person name="Lucas S."/>
            <person name="Copeland A."/>
            <person name="Lapidus A."/>
            <person name="Glavina del Rio T."/>
            <person name="Dalin E."/>
            <person name="Tice H."/>
            <person name="Bruce D."/>
            <person name="Goodwin L."/>
            <person name="Pitluck S."/>
            <person name="Peters L."/>
            <person name="Ovchinnikova G."/>
            <person name="Zeytun A."/>
            <person name="Lu M."/>
            <person name="Kyrpides N."/>
            <person name="Mavromatis K."/>
            <person name="Ivanova N."/>
            <person name="Brettin T."/>
            <person name="Detter J.C."/>
            <person name="Han C."/>
            <person name="Larimer F."/>
            <person name="Land M."/>
            <person name="Hauser L."/>
            <person name="Markowitz V."/>
            <person name="Cheng J.-F."/>
            <person name="Hugenholtz P."/>
            <person name="Woyke T."/>
            <person name="Wu D."/>
            <person name="Spring S."/>
            <person name="Schroeder M."/>
            <person name="Brambilla E."/>
            <person name="Klenk H.-P."/>
            <person name="Eisen J.A."/>
        </authorList>
    </citation>
    <scope>NUCLEOTIDE SEQUENCE [LARGE SCALE GENOMIC DNA]</scope>
    <source>
        <strain evidence="9">ATCC 49306 / DSM 6799 / DCB-1</strain>
    </source>
</reference>
<evidence type="ECO:0000256" key="4">
    <source>
        <dbReference type="SAM" id="MobiDB-lite"/>
    </source>
</evidence>
<feature type="transmembrane region" description="Helical" evidence="5">
    <location>
        <begin position="180"/>
        <end position="203"/>
    </location>
</feature>
<keyword evidence="5" id="KW-0812">Transmembrane</keyword>
<dbReference type="SUPFAM" id="SSF58104">
    <property type="entry name" value="Methyl-accepting chemotaxis protein (MCP) signaling domain"/>
    <property type="match status" value="1"/>
</dbReference>
<dbReference type="RefSeq" id="WP_014808195.1">
    <property type="nucleotide sequence ID" value="NC_018025.1"/>
</dbReference>
<dbReference type="AlphaFoldDB" id="I4C0E5"/>
<evidence type="ECO:0000256" key="5">
    <source>
        <dbReference type="SAM" id="Phobius"/>
    </source>
</evidence>
<dbReference type="GO" id="GO:0004888">
    <property type="term" value="F:transmembrane signaling receptor activity"/>
    <property type="evidence" value="ECO:0007669"/>
    <property type="project" value="InterPro"/>
</dbReference>
<keyword evidence="5" id="KW-1133">Transmembrane helix</keyword>
<dbReference type="PANTHER" id="PTHR32089">
    <property type="entry name" value="METHYL-ACCEPTING CHEMOTAXIS PROTEIN MCPB"/>
    <property type="match status" value="1"/>
</dbReference>
<evidence type="ECO:0000256" key="3">
    <source>
        <dbReference type="PROSITE-ProRule" id="PRU00284"/>
    </source>
</evidence>
<dbReference type="eggNOG" id="COG0840">
    <property type="taxonomic scope" value="Bacteria"/>
</dbReference>
<feature type="domain" description="HAMP" evidence="7">
    <location>
        <begin position="200"/>
        <end position="252"/>
    </location>
</feature>
<comment type="similarity">
    <text evidence="2">Belongs to the methyl-accepting chemotaxis (MCP) protein family.</text>
</comment>
<dbReference type="GO" id="GO:0006935">
    <property type="term" value="P:chemotaxis"/>
    <property type="evidence" value="ECO:0007669"/>
    <property type="project" value="InterPro"/>
</dbReference>
<dbReference type="PANTHER" id="PTHR32089:SF112">
    <property type="entry name" value="LYSOZYME-LIKE PROTEIN-RELATED"/>
    <property type="match status" value="1"/>
</dbReference>
<dbReference type="KEGG" id="dti:Desti_0295"/>
<dbReference type="InterPro" id="IPR004089">
    <property type="entry name" value="MCPsignal_dom"/>
</dbReference>
<dbReference type="PROSITE" id="PS50111">
    <property type="entry name" value="CHEMOTAXIS_TRANSDUC_2"/>
    <property type="match status" value="1"/>
</dbReference>
<dbReference type="EMBL" id="CP003360">
    <property type="protein sequence ID" value="AFM23036.1"/>
    <property type="molecule type" value="Genomic_DNA"/>
</dbReference>
<dbReference type="eggNOG" id="COG5278">
    <property type="taxonomic scope" value="Bacteria"/>
</dbReference>
<name>I4C0E5_DESTA</name>
<dbReference type="Pfam" id="PF05227">
    <property type="entry name" value="CHASE3"/>
    <property type="match status" value="1"/>
</dbReference>
<feature type="domain" description="Methyl-accepting transducer" evidence="6">
    <location>
        <begin position="257"/>
        <end position="493"/>
    </location>
</feature>
<proteinExistence type="inferred from homology"/>
<evidence type="ECO:0000313" key="9">
    <source>
        <dbReference type="Proteomes" id="UP000006055"/>
    </source>
</evidence>
<dbReference type="SMART" id="SM00283">
    <property type="entry name" value="MA"/>
    <property type="match status" value="1"/>
</dbReference>